<dbReference type="Proteomes" id="UP000022835">
    <property type="component" value="Unassembled WGS sequence"/>
</dbReference>
<proteinExistence type="predicted"/>
<protein>
    <submittedName>
        <fullName evidence="6">Polysaccharide deacetylase</fullName>
    </submittedName>
</protein>
<dbReference type="eggNOG" id="COG0726">
    <property type="taxonomic scope" value="Bacteria"/>
</dbReference>
<evidence type="ECO:0000259" key="5">
    <source>
        <dbReference type="PROSITE" id="PS51677"/>
    </source>
</evidence>
<dbReference type="STRING" id="1440774.Y900_026215"/>
<dbReference type="Gene3D" id="3.20.20.370">
    <property type="entry name" value="Glycoside hydrolase/deacetylase"/>
    <property type="match status" value="1"/>
</dbReference>
<dbReference type="CDD" id="cd10917">
    <property type="entry name" value="CE4_NodB_like_6s_7s"/>
    <property type="match status" value="1"/>
</dbReference>
<feature type="signal peptide" evidence="4">
    <location>
        <begin position="1"/>
        <end position="21"/>
    </location>
</feature>
<dbReference type="Pfam" id="PF01522">
    <property type="entry name" value="Polysacc_deac_1"/>
    <property type="match status" value="1"/>
</dbReference>
<dbReference type="AlphaFoldDB" id="A0A064CRR9"/>
<feature type="chain" id="PRO_5001627920" evidence="4">
    <location>
        <begin position="22"/>
        <end position="281"/>
    </location>
</feature>
<dbReference type="EMBL" id="JALN02000001">
    <property type="protein sequence ID" value="KDF02337.1"/>
    <property type="molecule type" value="Genomic_DNA"/>
</dbReference>
<evidence type="ECO:0000256" key="2">
    <source>
        <dbReference type="ARBA" id="ARBA00022801"/>
    </source>
</evidence>
<name>A0A064CRR9_9MYCO</name>
<evidence type="ECO:0000313" key="7">
    <source>
        <dbReference type="Proteomes" id="UP000022835"/>
    </source>
</evidence>
<evidence type="ECO:0000313" key="6">
    <source>
        <dbReference type="EMBL" id="KDF02337.1"/>
    </source>
</evidence>
<keyword evidence="4" id="KW-0732">Signal</keyword>
<feature type="domain" description="NodB homology" evidence="5">
    <location>
        <begin position="89"/>
        <end position="271"/>
    </location>
</feature>
<dbReference type="SUPFAM" id="SSF88713">
    <property type="entry name" value="Glycoside hydrolase/deacetylase"/>
    <property type="match status" value="1"/>
</dbReference>
<gene>
    <name evidence="6" type="ORF">Y900_026215</name>
</gene>
<evidence type="ECO:0000256" key="3">
    <source>
        <dbReference type="SAM" id="MobiDB-lite"/>
    </source>
</evidence>
<keyword evidence="1" id="KW-0479">Metal-binding</keyword>
<keyword evidence="7" id="KW-1185">Reference proteome</keyword>
<dbReference type="PANTHER" id="PTHR10587:SF133">
    <property type="entry name" value="CHITIN DEACETYLASE 1-RELATED"/>
    <property type="match status" value="1"/>
</dbReference>
<dbReference type="InterPro" id="IPR011330">
    <property type="entry name" value="Glyco_hydro/deAcase_b/a-brl"/>
</dbReference>
<dbReference type="RefSeq" id="WP_036347807.1">
    <property type="nucleotide sequence ID" value="NZ_JALN02000001.1"/>
</dbReference>
<dbReference type="GO" id="GO:0005975">
    <property type="term" value="P:carbohydrate metabolic process"/>
    <property type="evidence" value="ECO:0007669"/>
    <property type="project" value="InterPro"/>
</dbReference>
<dbReference type="PROSITE" id="PS51677">
    <property type="entry name" value="NODB"/>
    <property type="match status" value="1"/>
</dbReference>
<evidence type="ECO:0000256" key="1">
    <source>
        <dbReference type="ARBA" id="ARBA00022723"/>
    </source>
</evidence>
<feature type="compositionally biased region" description="Pro residues" evidence="3">
    <location>
        <begin position="55"/>
        <end position="67"/>
    </location>
</feature>
<organism evidence="6 7">
    <name type="scientific">Mycolicibacterium aromaticivorans JS19b1 = JCM 16368</name>
    <dbReference type="NCBI Taxonomy" id="1440774"/>
    <lineage>
        <taxon>Bacteria</taxon>
        <taxon>Bacillati</taxon>
        <taxon>Actinomycetota</taxon>
        <taxon>Actinomycetes</taxon>
        <taxon>Mycobacteriales</taxon>
        <taxon>Mycobacteriaceae</taxon>
        <taxon>Mycolicibacterium</taxon>
    </lineage>
</organism>
<keyword evidence="2" id="KW-0378">Hydrolase</keyword>
<sequence length="281" mass="31072">MSRRRMLLLAATVVAGGAVTAADWIYDRPQHALAGQPAPSHSSSALAGTTAKPALSPPQSPRILPPPDPRHRVRLPANGVLSRLPANDDTMALTVDDGVSSEVVRDYIHFARDTGVRLTFFLNGVYRSWTENRDELRPLVDSGQIQLGNHTWSHPDLTTVSRSRIRDELTRNDRFVKDTYGVNTAPYFRPPYGKHNTSVDAVAADLGYTVPTLWSGSLADSTVITEDYIVTMANQYFTPQMIVLGHLNHAPVTHVYGQLVDIIRARHLRTVTLNDVFLPPH</sequence>
<dbReference type="GO" id="GO:0016020">
    <property type="term" value="C:membrane"/>
    <property type="evidence" value="ECO:0007669"/>
    <property type="project" value="TreeGrafter"/>
</dbReference>
<dbReference type="PROSITE" id="PS51318">
    <property type="entry name" value="TAT"/>
    <property type="match status" value="1"/>
</dbReference>
<dbReference type="InterPro" id="IPR006311">
    <property type="entry name" value="TAT_signal"/>
</dbReference>
<dbReference type="GO" id="GO:0046872">
    <property type="term" value="F:metal ion binding"/>
    <property type="evidence" value="ECO:0007669"/>
    <property type="project" value="UniProtKB-KW"/>
</dbReference>
<dbReference type="PANTHER" id="PTHR10587">
    <property type="entry name" value="GLYCOSYL TRANSFERASE-RELATED"/>
    <property type="match status" value="1"/>
</dbReference>
<comment type="caution">
    <text evidence="6">The sequence shown here is derived from an EMBL/GenBank/DDBJ whole genome shotgun (WGS) entry which is preliminary data.</text>
</comment>
<dbReference type="GO" id="GO:0016810">
    <property type="term" value="F:hydrolase activity, acting on carbon-nitrogen (but not peptide) bonds"/>
    <property type="evidence" value="ECO:0007669"/>
    <property type="project" value="InterPro"/>
</dbReference>
<evidence type="ECO:0000256" key="4">
    <source>
        <dbReference type="SAM" id="SignalP"/>
    </source>
</evidence>
<reference evidence="6" key="1">
    <citation type="submission" date="2014-05" db="EMBL/GenBank/DDBJ databases">
        <title>Genome sequence of Mycobacterium aromaticivorans strain JS19b1T (= DSM 45407T).</title>
        <authorList>
            <person name="Kwak Y."/>
            <person name="Park G.-S."/>
            <person name="Li Q.X."/>
            <person name="Lee S.-E."/>
            <person name="Shin J.-H."/>
        </authorList>
    </citation>
    <scope>NUCLEOTIDE SEQUENCE [LARGE SCALE GENOMIC DNA]</scope>
    <source>
        <strain evidence="6">JS19b1</strain>
    </source>
</reference>
<dbReference type="InterPro" id="IPR002509">
    <property type="entry name" value="NODB_dom"/>
</dbReference>
<dbReference type="InterPro" id="IPR050248">
    <property type="entry name" value="Polysacc_deacetylase_ArnD"/>
</dbReference>
<feature type="region of interest" description="Disordered" evidence="3">
    <location>
        <begin position="33"/>
        <end position="71"/>
    </location>
</feature>
<accession>A0A064CRR9</accession>